<evidence type="ECO:0000259" key="1">
    <source>
        <dbReference type="PROSITE" id="PS51186"/>
    </source>
</evidence>
<dbReference type="SUPFAM" id="SSF55729">
    <property type="entry name" value="Acyl-CoA N-acyltransferases (Nat)"/>
    <property type="match status" value="1"/>
</dbReference>
<dbReference type="CDD" id="cd04301">
    <property type="entry name" value="NAT_SF"/>
    <property type="match status" value="1"/>
</dbReference>
<dbReference type="Pfam" id="PF00583">
    <property type="entry name" value="Acetyltransf_1"/>
    <property type="match status" value="1"/>
</dbReference>
<evidence type="ECO:0000313" key="3">
    <source>
        <dbReference type="Proteomes" id="UP001598448"/>
    </source>
</evidence>
<proteinExistence type="predicted"/>
<dbReference type="InterPro" id="IPR016181">
    <property type="entry name" value="Acyl_CoA_acyltransferase"/>
</dbReference>
<dbReference type="EMBL" id="JBHXIJ010000018">
    <property type="protein sequence ID" value="MFD5098337.1"/>
    <property type="molecule type" value="Genomic_DNA"/>
</dbReference>
<organism evidence="2 3">
    <name type="scientific">Streptomyces albidochromogenes</name>
    <dbReference type="NCBI Taxonomy" id="329524"/>
    <lineage>
        <taxon>Bacteria</taxon>
        <taxon>Bacillati</taxon>
        <taxon>Actinomycetota</taxon>
        <taxon>Actinomycetes</taxon>
        <taxon>Kitasatosporales</taxon>
        <taxon>Streptomycetaceae</taxon>
        <taxon>Streptomyces</taxon>
    </lineage>
</organism>
<feature type="domain" description="N-acetyltransferase" evidence="1">
    <location>
        <begin position="134"/>
        <end position="267"/>
    </location>
</feature>
<keyword evidence="3" id="KW-1185">Reference proteome</keyword>
<dbReference type="PROSITE" id="PS51186">
    <property type="entry name" value="GNAT"/>
    <property type="match status" value="1"/>
</dbReference>
<gene>
    <name evidence="2" type="ORF">ACFWJN_05075</name>
</gene>
<dbReference type="Gene3D" id="3.40.630.30">
    <property type="match status" value="1"/>
</dbReference>
<accession>A0ABW6FIK3</accession>
<reference evidence="2 3" key="1">
    <citation type="submission" date="2024-09" db="EMBL/GenBank/DDBJ databases">
        <title>The Natural Products Discovery Center: Release of the First 8490 Sequenced Strains for Exploring Actinobacteria Biosynthetic Diversity.</title>
        <authorList>
            <person name="Kalkreuter E."/>
            <person name="Kautsar S.A."/>
            <person name="Yang D."/>
            <person name="Bader C.D."/>
            <person name="Teijaro C.N."/>
            <person name="Fluegel L."/>
            <person name="Davis C.M."/>
            <person name="Simpson J.R."/>
            <person name="Lauterbach L."/>
            <person name="Steele A.D."/>
            <person name="Gui C."/>
            <person name="Meng S."/>
            <person name="Li G."/>
            <person name="Viehrig K."/>
            <person name="Ye F."/>
            <person name="Su P."/>
            <person name="Kiefer A.F."/>
            <person name="Nichols A."/>
            <person name="Cepeda A.J."/>
            <person name="Yan W."/>
            <person name="Fan B."/>
            <person name="Jiang Y."/>
            <person name="Adhikari A."/>
            <person name="Zheng C.-J."/>
            <person name="Schuster L."/>
            <person name="Cowan T.M."/>
            <person name="Smanski M.J."/>
            <person name="Chevrette M.G."/>
            <person name="De Carvalho L.P.S."/>
            <person name="Shen B."/>
        </authorList>
    </citation>
    <scope>NUCLEOTIDE SEQUENCE [LARGE SCALE GENOMIC DNA]</scope>
    <source>
        <strain evidence="2 3">NPDC058348</strain>
    </source>
</reference>
<dbReference type="RefSeq" id="WP_386709104.1">
    <property type="nucleotide sequence ID" value="NZ_JBHXIJ010000018.1"/>
</dbReference>
<evidence type="ECO:0000313" key="2">
    <source>
        <dbReference type="EMBL" id="MFD5098337.1"/>
    </source>
</evidence>
<dbReference type="InterPro" id="IPR000182">
    <property type="entry name" value="GNAT_dom"/>
</dbReference>
<protein>
    <submittedName>
        <fullName evidence="2">GNAT family N-acetyltransferase</fullName>
    </submittedName>
</protein>
<dbReference type="Proteomes" id="UP001598448">
    <property type="component" value="Unassembled WGS sequence"/>
</dbReference>
<name>A0ABW6FIK3_9ACTN</name>
<sequence length="267" mass="29162">MEVRSLGLRTDLMLRKMAGSVITDCGSHVVVRTPGSFDFWWGNFLLVGAAPKWWDLDQWVAAFAAELPEAPHVIVAVDGTDGHVADADGLSRHGLTAHVDRVLTATRLTASRPPVDAVIRPLRGDGDWGEATRLRFGPATSCEPVDPRRMRVAEYRARKLVEYRRMCEAGHGAWFGAFVDGRLASALGLFSEGSGVARFQSVETHPDYCRRGLASALVHHAGTWALNDGDTRALVIVANPDYHAIGIYRALGFTDAQSQIYLSRVAL</sequence>
<comment type="caution">
    <text evidence="2">The sequence shown here is derived from an EMBL/GenBank/DDBJ whole genome shotgun (WGS) entry which is preliminary data.</text>
</comment>